<dbReference type="PANTHER" id="PTHR42103:SF2">
    <property type="entry name" value="AB HYDROLASE-1 DOMAIN-CONTAINING PROTEIN"/>
    <property type="match status" value="1"/>
</dbReference>
<dbReference type="EMBL" id="CAFBLP010000022">
    <property type="protein sequence ID" value="CAB4875931.1"/>
    <property type="molecule type" value="Genomic_DNA"/>
</dbReference>
<dbReference type="InterPro" id="IPR029058">
    <property type="entry name" value="AB_hydrolase_fold"/>
</dbReference>
<protein>
    <submittedName>
        <fullName evidence="2">Unannotated protein</fullName>
    </submittedName>
</protein>
<evidence type="ECO:0000313" key="2">
    <source>
        <dbReference type="EMBL" id="CAB4875931.1"/>
    </source>
</evidence>
<dbReference type="Gene3D" id="3.40.50.1820">
    <property type="entry name" value="alpha/beta hydrolase"/>
    <property type="match status" value="1"/>
</dbReference>
<evidence type="ECO:0000259" key="1">
    <source>
        <dbReference type="Pfam" id="PF12697"/>
    </source>
</evidence>
<dbReference type="SUPFAM" id="SSF53474">
    <property type="entry name" value="alpha/beta-Hydrolases"/>
    <property type="match status" value="1"/>
</dbReference>
<sequence>MLDALDGVQVEADLVRLDDARGSVVITHPHPLYGGDRFNPVVEALFTALPRAGFTALRFDFRGVNNSGGSHDGGDSERLDVVGALELLELVDPDSPIWLVGYSFGAHVALNVVDPRLSGWVAVAPPLAAMNTRCLADRDHRPKLLLVPEHDQFSPPAPTATFTEGWQSCTQQTVEMADHFLSGHLGVVTRTVCEHLEARS</sequence>
<organism evidence="2">
    <name type="scientific">freshwater metagenome</name>
    <dbReference type="NCBI Taxonomy" id="449393"/>
    <lineage>
        <taxon>unclassified sequences</taxon>
        <taxon>metagenomes</taxon>
        <taxon>ecological metagenomes</taxon>
    </lineage>
</organism>
<dbReference type="InterPro" id="IPR000073">
    <property type="entry name" value="AB_hydrolase_1"/>
</dbReference>
<accession>A0A6J7DZA7</accession>
<feature type="domain" description="AB hydrolase-1" evidence="1">
    <location>
        <begin position="45"/>
        <end position="154"/>
    </location>
</feature>
<dbReference type="AlphaFoldDB" id="A0A6J7DZA7"/>
<dbReference type="Pfam" id="PF12697">
    <property type="entry name" value="Abhydrolase_6"/>
    <property type="match status" value="1"/>
</dbReference>
<dbReference type="PANTHER" id="PTHR42103">
    <property type="entry name" value="ALPHA/BETA-HYDROLASES SUPERFAMILY PROTEIN"/>
    <property type="match status" value="1"/>
</dbReference>
<name>A0A6J7DZA7_9ZZZZ</name>
<gene>
    <name evidence="2" type="ORF">UFOPK3376_01126</name>
</gene>
<proteinExistence type="predicted"/>
<reference evidence="2" key="1">
    <citation type="submission" date="2020-05" db="EMBL/GenBank/DDBJ databases">
        <authorList>
            <person name="Chiriac C."/>
            <person name="Salcher M."/>
            <person name="Ghai R."/>
            <person name="Kavagutti S V."/>
        </authorList>
    </citation>
    <scope>NUCLEOTIDE SEQUENCE</scope>
</reference>